<keyword evidence="2" id="KW-1185">Reference proteome</keyword>
<organism evidence="1 2">
    <name type="scientific">Naganishia adeliensis</name>
    <dbReference type="NCBI Taxonomy" id="92952"/>
    <lineage>
        <taxon>Eukaryota</taxon>
        <taxon>Fungi</taxon>
        <taxon>Dikarya</taxon>
        <taxon>Basidiomycota</taxon>
        <taxon>Agaricomycotina</taxon>
        <taxon>Tremellomycetes</taxon>
        <taxon>Filobasidiales</taxon>
        <taxon>Filobasidiaceae</taxon>
        <taxon>Naganishia</taxon>
    </lineage>
</organism>
<reference evidence="1" key="1">
    <citation type="submission" date="2023-04" db="EMBL/GenBank/DDBJ databases">
        <title>Draft Genome sequencing of Naganishia species isolated from polar environments using Oxford Nanopore Technology.</title>
        <authorList>
            <person name="Leo P."/>
            <person name="Venkateswaran K."/>
        </authorList>
    </citation>
    <scope>NUCLEOTIDE SEQUENCE</scope>
    <source>
        <strain evidence="1">MNA-CCFEE 5262</strain>
    </source>
</reference>
<protein>
    <submittedName>
        <fullName evidence="1">Uncharacterized protein</fullName>
    </submittedName>
</protein>
<name>A0ACC2WB28_9TREE</name>
<gene>
    <name evidence="1" type="ORF">QFC20_003737</name>
</gene>
<dbReference type="EMBL" id="JASBWS010000036">
    <property type="protein sequence ID" value="KAJ9107792.1"/>
    <property type="molecule type" value="Genomic_DNA"/>
</dbReference>
<sequence>MGSRFKHRTRLGANPQEVAERWGGERLRVHFCMLSNISVNLSDQLADKVASIATATLPTGRTRSHRQHRTYLAITSLAVCGMDPRPGLAASKKTNDMLFGDLTSPSSFPIARIRPLKAETLGHVARAVVVPDGEEDTPERAFPGGVDVHVDAGVYMDGRDMTGEDDDMDGYVAAKGKGAQRPVSVADVQ</sequence>
<accession>A0ACC2WB28</accession>
<proteinExistence type="predicted"/>
<dbReference type="Proteomes" id="UP001230649">
    <property type="component" value="Unassembled WGS sequence"/>
</dbReference>
<evidence type="ECO:0000313" key="1">
    <source>
        <dbReference type="EMBL" id="KAJ9107792.1"/>
    </source>
</evidence>
<evidence type="ECO:0000313" key="2">
    <source>
        <dbReference type="Proteomes" id="UP001230649"/>
    </source>
</evidence>
<comment type="caution">
    <text evidence="1">The sequence shown here is derived from an EMBL/GenBank/DDBJ whole genome shotgun (WGS) entry which is preliminary data.</text>
</comment>